<proteinExistence type="predicted"/>
<accession>A0AAF0PX05</accession>
<protein>
    <recommendedName>
        <fullName evidence="4">Gag-pol polyprotein</fullName>
    </recommendedName>
</protein>
<keyword evidence="3" id="KW-1185">Reference proteome</keyword>
<evidence type="ECO:0000256" key="1">
    <source>
        <dbReference type="SAM" id="MobiDB-lite"/>
    </source>
</evidence>
<evidence type="ECO:0008006" key="4">
    <source>
        <dbReference type="Google" id="ProtNLM"/>
    </source>
</evidence>
<organism evidence="2 3">
    <name type="scientific">Solanum verrucosum</name>
    <dbReference type="NCBI Taxonomy" id="315347"/>
    <lineage>
        <taxon>Eukaryota</taxon>
        <taxon>Viridiplantae</taxon>
        <taxon>Streptophyta</taxon>
        <taxon>Embryophyta</taxon>
        <taxon>Tracheophyta</taxon>
        <taxon>Spermatophyta</taxon>
        <taxon>Magnoliopsida</taxon>
        <taxon>eudicotyledons</taxon>
        <taxon>Gunneridae</taxon>
        <taxon>Pentapetalae</taxon>
        <taxon>asterids</taxon>
        <taxon>lamiids</taxon>
        <taxon>Solanales</taxon>
        <taxon>Solanaceae</taxon>
        <taxon>Solanoideae</taxon>
        <taxon>Solaneae</taxon>
        <taxon>Solanum</taxon>
    </lineage>
</organism>
<dbReference type="EMBL" id="CP133612">
    <property type="protein sequence ID" value="WMV09484.1"/>
    <property type="molecule type" value="Genomic_DNA"/>
</dbReference>
<feature type="region of interest" description="Disordered" evidence="1">
    <location>
        <begin position="164"/>
        <end position="201"/>
    </location>
</feature>
<dbReference type="Proteomes" id="UP001234989">
    <property type="component" value="Chromosome 1"/>
</dbReference>
<feature type="compositionally biased region" description="Polar residues" evidence="1">
    <location>
        <begin position="182"/>
        <end position="193"/>
    </location>
</feature>
<sequence length="290" mass="31489">MMFGVLQNFSQGGVTGMTQGARMRVVAQTLNQQQVLGIQDHVGQPRVVPRAVLGVQIASKESLLVAEYEARFCELSRHGMTIVSNEAERVRKFVIGLNFSVRSYVVRETMGLPSSPFGNRGRVEVVAPFTTMGRFIISCQQLRVGTHPEDLMVLAEVAMSQRSYSATPDRDSAPQPKGRGTGQPSRGSRTTGKGTLAPHGGGMDWLSPNHAILACYANTVTLAMSGVPRVEWTGASGSYSSKVYLLHSSLENGVPPNRNIDFFIELETNTKTISIPPYHGAPAELNELKD</sequence>
<name>A0AAF0PX05_SOLVR</name>
<evidence type="ECO:0000313" key="2">
    <source>
        <dbReference type="EMBL" id="WMV09484.1"/>
    </source>
</evidence>
<dbReference type="AlphaFoldDB" id="A0AAF0PX05"/>
<reference evidence="2" key="1">
    <citation type="submission" date="2023-08" db="EMBL/GenBank/DDBJ databases">
        <title>A de novo genome assembly of Solanum verrucosum Schlechtendal, a Mexican diploid species geographically isolated from the other diploid A-genome species in potato relatives.</title>
        <authorList>
            <person name="Hosaka K."/>
        </authorList>
    </citation>
    <scope>NUCLEOTIDE SEQUENCE</scope>
    <source>
        <tissue evidence="2">Young leaves</tissue>
    </source>
</reference>
<evidence type="ECO:0000313" key="3">
    <source>
        <dbReference type="Proteomes" id="UP001234989"/>
    </source>
</evidence>
<gene>
    <name evidence="2" type="ORF">MTR67_002869</name>
</gene>